<gene>
    <name evidence="1" type="ORF">T4D_7284</name>
</gene>
<dbReference type="InterPro" id="IPR050568">
    <property type="entry name" value="Transcr_DNA_Rep_Reg"/>
</dbReference>
<evidence type="ECO:0000313" key="1">
    <source>
        <dbReference type="EMBL" id="KRY82313.1"/>
    </source>
</evidence>
<dbReference type="InterPro" id="IPR003958">
    <property type="entry name" value="CBFA_NFYB_domain"/>
</dbReference>
<organism evidence="1 2">
    <name type="scientific">Trichinella pseudospiralis</name>
    <name type="common">Parasitic roundworm</name>
    <dbReference type="NCBI Taxonomy" id="6337"/>
    <lineage>
        <taxon>Eukaryota</taxon>
        <taxon>Metazoa</taxon>
        <taxon>Ecdysozoa</taxon>
        <taxon>Nematoda</taxon>
        <taxon>Enoplea</taxon>
        <taxon>Dorylaimia</taxon>
        <taxon>Trichinellida</taxon>
        <taxon>Trichinellidae</taxon>
        <taxon>Trichinella</taxon>
    </lineage>
</organism>
<dbReference type="SUPFAM" id="SSF47113">
    <property type="entry name" value="Histone-fold"/>
    <property type="match status" value="1"/>
</dbReference>
<protein>
    <submittedName>
        <fullName evidence="1">Uncharacterized protein</fullName>
    </submittedName>
</protein>
<dbReference type="Proteomes" id="UP000054995">
    <property type="component" value="Unassembled WGS sequence"/>
</dbReference>
<accession>A0A0V1F841</accession>
<evidence type="ECO:0000313" key="2">
    <source>
        <dbReference type="Proteomes" id="UP000054995"/>
    </source>
</evidence>
<dbReference type="GO" id="GO:0046982">
    <property type="term" value="F:protein heterodimerization activity"/>
    <property type="evidence" value="ECO:0007669"/>
    <property type="project" value="InterPro"/>
</dbReference>
<proteinExistence type="predicted"/>
<name>A0A0V1F841_TRIPS</name>
<comment type="caution">
    <text evidence="1">The sequence shown here is derived from an EMBL/GenBank/DDBJ whole genome shotgun (WGS) entry which is preliminary data.</text>
</comment>
<dbReference type="Gene3D" id="1.10.20.10">
    <property type="entry name" value="Histone, subunit A"/>
    <property type="match status" value="1"/>
</dbReference>
<dbReference type="Pfam" id="PF00808">
    <property type="entry name" value="CBFD_NFYB_HMF"/>
    <property type="match status" value="1"/>
</dbReference>
<sequence length="165" mass="18626">MDLHLSVKKIKRLMKADPAINNVTTQAAEAMAIAAQYFCVDLAKKLCGIANGYKRKTVRKEDFDTCIKCYPSLKFIGDAVDTFPTQELCSIFDDENSKPGEEEIFDNDIDSDEPVEKKLRSDIEDNNEQQPEVEIEELNETKVTSENGILLEEQKNNNDADESLT</sequence>
<dbReference type="InterPro" id="IPR009072">
    <property type="entry name" value="Histone-fold"/>
</dbReference>
<reference evidence="1 2" key="1">
    <citation type="submission" date="2015-01" db="EMBL/GenBank/DDBJ databases">
        <title>Evolution of Trichinella species and genotypes.</title>
        <authorList>
            <person name="Korhonen P.K."/>
            <person name="Edoardo P."/>
            <person name="Giuseppe L.R."/>
            <person name="Gasser R.B."/>
        </authorList>
    </citation>
    <scope>NUCLEOTIDE SEQUENCE [LARGE SCALE GENOMIC DNA]</scope>
    <source>
        <strain evidence="1">ISS470</strain>
    </source>
</reference>
<dbReference type="EMBL" id="JYDT01000180">
    <property type="protein sequence ID" value="KRY82313.1"/>
    <property type="molecule type" value="Genomic_DNA"/>
</dbReference>
<dbReference type="OrthoDB" id="636685at2759"/>
<dbReference type="STRING" id="6337.A0A0V1IEK0"/>
<dbReference type="PANTHER" id="PTHR10252">
    <property type="entry name" value="HISTONE-LIKE TRANSCRIPTION FACTOR CCAAT-RELATED"/>
    <property type="match status" value="1"/>
</dbReference>
<keyword evidence="2" id="KW-1185">Reference proteome</keyword>
<dbReference type="GO" id="GO:0005634">
    <property type="term" value="C:nucleus"/>
    <property type="evidence" value="ECO:0007669"/>
    <property type="project" value="UniProtKB-SubCell"/>
</dbReference>